<dbReference type="AlphaFoldDB" id="A0AA97PRA6"/>
<protein>
    <submittedName>
        <fullName evidence="1">Uncharacterized protein</fullName>
    </submittedName>
</protein>
<evidence type="ECO:0000313" key="1">
    <source>
        <dbReference type="EMBL" id="ELQ44206.1"/>
    </source>
</evidence>
<proteinExistence type="predicted"/>
<sequence length="85" mass="9530">MVVRRPRHLAFRQVRVQDHPTGTHGGSLPKPDISGAKYRVQLPCAHFDFAVCPTAHPAWRSGSHCWLKSSLVRTEVGGHGEHTRR</sequence>
<accession>A0AA97PRA6</accession>
<reference evidence="1" key="1">
    <citation type="journal article" date="2012" name="PLoS Genet.">
        <title>Comparative analysis of the genomes of two field isolates of the rice blast fungus Magnaporthe oryzae.</title>
        <authorList>
            <person name="Xue M."/>
            <person name="Yang J."/>
            <person name="Li Z."/>
            <person name="Hu S."/>
            <person name="Yao N."/>
            <person name="Dean R.A."/>
            <person name="Zhao W."/>
            <person name="Shen M."/>
            <person name="Zhang H."/>
            <person name="Li C."/>
            <person name="Liu L."/>
            <person name="Cao L."/>
            <person name="Xu X."/>
            <person name="Xing Y."/>
            <person name="Hsiang T."/>
            <person name="Zhang Z."/>
            <person name="Xu J.R."/>
            <person name="Peng Y.L."/>
        </authorList>
    </citation>
    <scope>NUCLEOTIDE SEQUENCE</scope>
    <source>
        <strain evidence="1">Y34</strain>
    </source>
</reference>
<dbReference type="EMBL" id="JH793327">
    <property type="protein sequence ID" value="ELQ44206.1"/>
    <property type="molecule type" value="Genomic_DNA"/>
</dbReference>
<gene>
    <name evidence="1" type="ORF">OOU_Y34scaffold00095g51</name>
</gene>
<name>A0AA97PRA6_PYRO3</name>
<dbReference type="Proteomes" id="UP000011086">
    <property type="component" value="Unassembled WGS sequence"/>
</dbReference>
<organism evidence="1">
    <name type="scientific">Pyricularia oryzae (strain Y34)</name>
    <name type="common">Rice blast fungus</name>
    <name type="synonym">Magnaporthe oryzae</name>
    <dbReference type="NCBI Taxonomy" id="1143189"/>
    <lineage>
        <taxon>Eukaryota</taxon>
        <taxon>Fungi</taxon>
        <taxon>Dikarya</taxon>
        <taxon>Ascomycota</taxon>
        <taxon>Pezizomycotina</taxon>
        <taxon>Sordariomycetes</taxon>
        <taxon>Sordariomycetidae</taxon>
        <taxon>Magnaporthales</taxon>
        <taxon>Pyriculariaceae</taxon>
        <taxon>Pyricularia</taxon>
    </lineage>
</organism>